<reference evidence="10 11" key="1">
    <citation type="submission" date="2020-04" db="EMBL/GenBank/DDBJ databases">
        <title>Draft genome of Pyxidicoccus fallax type strain.</title>
        <authorList>
            <person name="Whitworth D.E."/>
        </authorList>
    </citation>
    <scope>NUCLEOTIDE SEQUENCE [LARGE SCALE GENOMIC DNA]</scope>
    <source>
        <strain evidence="10 11">DSM 14698</strain>
    </source>
</reference>
<keyword evidence="4 8" id="KW-0812">Transmembrane</keyword>
<feature type="transmembrane region" description="Helical" evidence="8">
    <location>
        <begin position="73"/>
        <end position="90"/>
    </location>
</feature>
<proteinExistence type="inferred from homology"/>
<dbReference type="RefSeq" id="WP_169349560.1">
    <property type="nucleotide sequence ID" value="NZ_JABBJJ010000238.1"/>
</dbReference>
<feature type="transmembrane region" description="Helical" evidence="8">
    <location>
        <begin position="35"/>
        <end position="53"/>
    </location>
</feature>
<dbReference type="InterPro" id="IPR049177">
    <property type="entry name" value="MgtC_SapB_SrpB_YhiD_N"/>
</dbReference>
<comment type="subcellular location">
    <subcellularLocation>
        <location evidence="1">Cell membrane</location>
        <topology evidence="1">Multi-pass membrane protein</topology>
    </subcellularLocation>
</comment>
<name>A0A848LRT5_9BACT</name>
<feature type="domain" description="MgtC/SapB/SrpB/YhiD N-terminal" evidence="9">
    <location>
        <begin position="10"/>
        <end position="142"/>
    </location>
</feature>
<evidence type="ECO:0000313" key="11">
    <source>
        <dbReference type="Proteomes" id="UP000518300"/>
    </source>
</evidence>
<gene>
    <name evidence="10" type="ORF">HG543_36600</name>
</gene>
<dbReference type="GO" id="GO:0005886">
    <property type="term" value="C:plasma membrane"/>
    <property type="evidence" value="ECO:0007669"/>
    <property type="project" value="UniProtKB-SubCell"/>
</dbReference>
<keyword evidence="5 8" id="KW-1133">Transmembrane helix</keyword>
<feature type="transmembrane region" description="Helical" evidence="8">
    <location>
        <begin position="102"/>
        <end position="121"/>
    </location>
</feature>
<evidence type="ECO:0000313" key="10">
    <source>
        <dbReference type="EMBL" id="NMO20342.1"/>
    </source>
</evidence>
<dbReference type="PANTHER" id="PTHR33778">
    <property type="entry name" value="PROTEIN MGTC"/>
    <property type="match status" value="1"/>
</dbReference>
<dbReference type="PANTHER" id="PTHR33778:SF1">
    <property type="entry name" value="MAGNESIUM TRANSPORTER YHID-RELATED"/>
    <property type="match status" value="1"/>
</dbReference>
<evidence type="ECO:0000256" key="7">
    <source>
        <dbReference type="SAM" id="MobiDB-lite"/>
    </source>
</evidence>
<evidence type="ECO:0000256" key="4">
    <source>
        <dbReference type="ARBA" id="ARBA00022692"/>
    </source>
</evidence>
<evidence type="ECO:0000259" key="9">
    <source>
        <dbReference type="Pfam" id="PF02308"/>
    </source>
</evidence>
<organism evidence="10 11">
    <name type="scientific">Pyxidicoccus fallax</name>
    <dbReference type="NCBI Taxonomy" id="394095"/>
    <lineage>
        <taxon>Bacteria</taxon>
        <taxon>Pseudomonadati</taxon>
        <taxon>Myxococcota</taxon>
        <taxon>Myxococcia</taxon>
        <taxon>Myxococcales</taxon>
        <taxon>Cystobacterineae</taxon>
        <taxon>Myxococcaceae</taxon>
        <taxon>Pyxidicoccus</taxon>
    </lineage>
</organism>
<sequence length="179" mass="18528">MDEKTIALRLGLAALLGGVLGLEREMRGQDAGLRTHILVSLGACCFTLASVFIEVPLGAAGLPEGAQGDISRIASQVVVGIGFLGAGVILRHRGQVKGLTTAANLWLTASVGLAAGLGFYLAASTTVAIGLLCLIGLRPLERAIHRYRKQRGLKADQDVAAAWEDTKNPGEGPPVDPAP</sequence>
<evidence type="ECO:0000256" key="6">
    <source>
        <dbReference type="ARBA" id="ARBA00023136"/>
    </source>
</evidence>
<dbReference type="AlphaFoldDB" id="A0A848LRT5"/>
<evidence type="ECO:0000256" key="5">
    <source>
        <dbReference type="ARBA" id="ARBA00022989"/>
    </source>
</evidence>
<accession>A0A848LRT5</accession>
<keyword evidence="6 8" id="KW-0472">Membrane</keyword>
<evidence type="ECO:0000256" key="3">
    <source>
        <dbReference type="ARBA" id="ARBA00022475"/>
    </source>
</evidence>
<evidence type="ECO:0000256" key="1">
    <source>
        <dbReference type="ARBA" id="ARBA00004651"/>
    </source>
</evidence>
<keyword evidence="11" id="KW-1185">Reference proteome</keyword>
<feature type="transmembrane region" description="Helical" evidence="8">
    <location>
        <begin position="6"/>
        <end position="23"/>
    </location>
</feature>
<feature type="region of interest" description="Disordered" evidence="7">
    <location>
        <begin position="156"/>
        <end position="179"/>
    </location>
</feature>
<dbReference type="PRINTS" id="PR01837">
    <property type="entry name" value="MGTCSAPBPROT"/>
</dbReference>
<dbReference type="Pfam" id="PF02308">
    <property type="entry name" value="MgtC"/>
    <property type="match status" value="1"/>
</dbReference>
<dbReference type="InterPro" id="IPR003416">
    <property type="entry name" value="MgtC/SapB/SrpB/YhiD_fam"/>
</dbReference>
<dbReference type="EMBL" id="JABBJJ010000238">
    <property type="protein sequence ID" value="NMO20342.1"/>
    <property type="molecule type" value="Genomic_DNA"/>
</dbReference>
<comment type="similarity">
    <text evidence="2">Belongs to the MgtC/SapB family.</text>
</comment>
<keyword evidence="3" id="KW-1003">Cell membrane</keyword>
<evidence type="ECO:0000256" key="2">
    <source>
        <dbReference type="ARBA" id="ARBA00009298"/>
    </source>
</evidence>
<protein>
    <submittedName>
        <fullName evidence="10">MgtC/SapB family protein</fullName>
    </submittedName>
</protein>
<evidence type="ECO:0000256" key="8">
    <source>
        <dbReference type="SAM" id="Phobius"/>
    </source>
</evidence>
<dbReference type="Proteomes" id="UP000518300">
    <property type="component" value="Unassembled WGS sequence"/>
</dbReference>
<comment type="caution">
    <text evidence="10">The sequence shown here is derived from an EMBL/GenBank/DDBJ whole genome shotgun (WGS) entry which is preliminary data.</text>
</comment>